<keyword evidence="2" id="KW-1185">Reference proteome</keyword>
<name>A0ACC0D2U2_9PEZI</name>
<dbReference type="EMBL" id="MU394311">
    <property type="protein sequence ID" value="KAI6086958.1"/>
    <property type="molecule type" value="Genomic_DNA"/>
</dbReference>
<gene>
    <name evidence="1" type="ORF">F4821DRAFT_259465</name>
</gene>
<dbReference type="Proteomes" id="UP001497680">
    <property type="component" value="Unassembled WGS sequence"/>
</dbReference>
<evidence type="ECO:0000313" key="2">
    <source>
        <dbReference type="Proteomes" id="UP001497680"/>
    </source>
</evidence>
<protein>
    <submittedName>
        <fullName evidence="1">Uncharacterized protein</fullName>
    </submittedName>
</protein>
<reference evidence="1 2" key="1">
    <citation type="journal article" date="2022" name="New Phytol.">
        <title>Ecological generalism drives hyperdiversity of secondary metabolite gene clusters in xylarialean endophytes.</title>
        <authorList>
            <person name="Franco M.E.E."/>
            <person name="Wisecaver J.H."/>
            <person name="Arnold A.E."/>
            <person name="Ju Y.M."/>
            <person name="Slot J.C."/>
            <person name="Ahrendt S."/>
            <person name="Moore L.P."/>
            <person name="Eastman K.E."/>
            <person name="Scott K."/>
            <person name="Konkel Z."/>
            <person name="Mondo S.J."/>
            <person name="Kuo A."/>
            <person name="Hayes R.D."/>
            <person name="Haridas S."/>
            <person name="Andreopoulos B."/>
            <person name="Riley R."/>
            <person name="LaButti K."/>
            <person name="Pangilinan J."/>
            <person name="Lipzen A."/>
            <person name="Amirebrahimi M."/>
            <person name="Yan J."/>
            <person name="Adam C."/>
            <person name="Keymanesh K."/>
            <person name="Ng V."/>
            <person name="Louie K."/>
            <person name="Northen T."/>
            <person name="Drula E."/>
            <person name="Henrissat B."/>
            <person name="Hsieh H.M."/>
            <person name="Youens-Clark K."/>
            <person name="Lutzoni F."/>
            <person name="Miadlikowska J."/>
            <person name="Eastwood D.C."/>
            <person name="Hamelin R.C."/>
            <person name="Grigoriev I.V."/>
            <person name="U'Ren J.M."/>
        </authorList>
    </citation>
    <scope>NUCLEOTIDE SEQUENCE [LARGE SCALE GENOMIC DNA]</scope>
    <source>
        <strain evidence="1 2">ER1909</strain>
    </source>
</reference>
<comment type="caution">
    <text evidence="1">The sequence shown here is derived from an EMBL/GenBank/DDBJ whole genome shotgun (WGS) entry which is preliminary data.</text>
</comment>
<organism evidence="1 2">
    <name type="scientific">Hypoxylon rubiginosum</name>
    <dbReference type="NCBI Taxonomy" id="110542"/>
    <lineage>
        <taxon>Eukaryota</taxon>
        <taxon>Fungi</taxon>
        <taxon>Dikarya</taxon>
        <taxon>Ascomycota</taxon>
        <taxon>Pezizomycotina</taxon>
        <taxon>Sordariomycetes</taxon>
        <taxon>Xylariomycetidae</taxon>
        <taxon>Xylariales</taxon>
        <taxon>Hypoxylaceae</taxon>
        <taxon>Hypoxylon</taxon>
    </lineage>
</organism>
<accession>A0ACC0D2U2</accession>
<proteinExistence type="predicted"/>
<evidence type="ECO:0000313" key="1">
    <source>
        <dbReference type="EMBL" id="KAI6086958.1"/>
    </source>
</evidence>
<sequence>MNIYTDTPAAWKPSFWRRFPWLALGGIVIFAISAAAIGAVLRLSNGQDTASWPSAEYPASVQVILSILVNILNLSLTVALSEGYKISWWLKALKGSHLSSLQFDLEIQKSLKGFSDPSRSFDRFAIGALIAFAVSNADGPLIQRASTTSLKVLTSSDVSVTANVSSNTLPAGFSGWSNDASDLLQPVFANVNKAYTNGSNVDIPYSGCEEGSTCAVSMLGPGFDMTCDETQVPYNFTTVYPNIQTFGVEFQYGYQIDDTLSLVTVNFTTIYKNDASCVGSSTRKRCIMQLATVAYPVSLANGSATLHEWQLSTNETINLTRVAELGDTHDGDGSMLDGFVLIIRNLYDSYTSLGSVYQPGPPGNGLEKRAAGDLWTVNGTGLAATNYLTSDKSTYAQCNMTWGDPSPDIFKTMRELMFRSAVANAAANSSYATPQTLSATSTKTVTAYETHYEYLGVVLAIGGDWVAGGSMLKYGEVDLNAMREADTSLRKSDREEKLRGIVSSYQGSHDAPEDESAGAHSDRRQLRLGDARMVQDVRPGAVYY</sequence>